<name>A0A516GE11_9MICO</name>
<gene>
    <name evidence="1" type="ORF">FNH13_16605</name>
</gene>
<evidence type="ECO:0000313" key="2">
    <source>
        <dbReference type="Proteomes" id="UP000315395"/>
    </source>
</evidence>
<evidence type="ECO:0008006" key="3">
    <source>
        <dbReference type="Google" id="ProtNLM"/>
    </source>
</evidence>
<dbReference type="Proteomes" id="UP000315395">
    <property type="component" value="Chromosome"/>
</dbReference>
<sequence length="94" mass="10093">MADAKTTAQNVTADLEATAGRIRELNEKLITAAKQNGNVSLDVYEKTLTDMLSFSQQAADSTQNEVISAITKAHSDYITSITKVFTGAARDALK</sequence>
<keyword evidence="2" id="KW-1185">Reference proteome</keyword>
<accession>A0A516GE11</accession>
<proteinExistence type="predicted"/>
<dbReference type="RefSeq" id="WP_143784477.1">
    <property type="nucleotide sequence ID" value="NZ_CP041616.1"/>
</dbReference>
<dbReference type="AlphaFoldDB" id="A0A516GE11"/>
<reference evidence="1 2" key="1">
    <citation type="submission" date="2019-07" db="EMBL/GenBank/DDBJ databases">
        <title>complete genome sequencing of Ornithinimicrobium sp. H23M54.</title>
        <authorList>
            <person name="Bae J.-W."/>
            <person name="Lee S.-Y."/>
        </authorList>
    </citation>
    <scope>NUCLEOTIDE SEQUENCE [LARGE SCALE GENOMIC DNA]</scope>
    <source>
        <strain evidence="1 2">H23M54</strain>
    </source>
</reference>
<evidence type="ECO:0000313" key="1">
    <source>
        <dbReference type="EMBL" id="QDO89756.1"/>
    </source>
</evidence>
<dbReference type="EMBL" id="CP041616">
    <property type="protein sequence ID" value="QDO89756.1"/>
    <property type="molecule type" value="Genomic_DNA"/>
</dbReference>
<organism evidence="1 2">
    <name type="scientific">Ornithinimicrobium ciconiae</name>
    <dbReference type="NCBI Taxonomy" id="2594265"/>
    <lineage>
        <taxon>Bacteria</taxon>
        <taxon>Bacillati</taxon>
        <taxon>Actinomycetota</taxon>
        <taxon>Actinomycetes</taxon>
        <taxon>Micrococcales</taxon>
        <taxon>Ornithinimicrobiaceae</taxon>
        <taxon>Ornithinimicrobium</taxon>
    </lineage>
</organism>
<dbReference type="OrthoDB" id="4377286at2"/>
<dbReference type="KEGG" id="orz:FNH13_16605"/>
<protein>
    <recommendedName>
        <fullName evidence="3">Phasin family protein</fullName>
    </recommendedName>
</protein>